<accession>A0A9X4D5D8</accession>
<dbReference type="AlphaFoldDB" id="A0A9X4D5D8"/>
<dbReference type="Proteomes" id="UP001150678">
    <property type="component" value="Unassembled WGS sequence"/>
</dbReference>
<evidence type="ECO:0000313" key="2">
    <source>
        <dbReference type="Proteomes" id="UP001150678"/>
    </source>
</evidence>
<proteinExistence type="predicted"/>
<organism evidence="1 2">
    <name type="scientific">Pseudomonas asiatica</name>
    <dbReference type="NCBI Taxonomy" id="2219225"/>
    <lineage>
        <taxon>Bacteria</taxon>
        <taxon>Pseudomonadati</taxon>
        <taxon>Pseudomonadota</taxon>
        <taxon>Gammaproteobacteria</taxon>
        <taxon>Pseudomonadales</taxon>
        <taxon>Pseudomonadaceae</taxon>
        <taxon>Pseudomonas</taxon>
    </lineage>
</organism>
<protein>
    <submittedName>
        <fullName evidence="1">Uncharacterized protein</fullName>
    </submittedName>
</protein>
<name>A0A9X4D5D8_9PSED</name>
<gene>
    <name evidence="1" type="ORF">NP533_27195</name>
</gene>
<dbReference type="RefSeq" id="WP_137164150.1">
    <property type="nucleotide sequence ID" value="NZ_JANIAN010000063.1"/>
</dbReference>
<evidence type="ECO:0000313" key="1">
    <source>
        <dbReference type="EMBL" id="MDD2109877.1"/>
    </source>
</evidence>
<comment type="caution">
    <text evidence="1">The sequence shown here is derived from an EMBL/GenBank/DDBJ whole genome shotgun (WGS) entry which is preliminary data.</text>
</comment>
<sequence length="116" mass="13067">MTRDDFLSHIDTSVKEATVNDLKEIFTSPPGRNPDKTLKTIADWRLSLQKEDIDIFNTVIEETVKATLFSLFSVIDGSRVVDKSIDKFIISTRSPQGVTTPILNTDFDLHSHFAPD</sequence>
<reference evidence="1" key="1">
    <citation type="submission" date="2022-07" db="EMBL/GenBank/DDBJ databases">
        <title>Multi-strain Analysis of Pseudomonas putida Reveals Metabolic and Genetic Diversity.</title>
        <authorList>
            <person name="Monk J.M."/>
        </authorList>
    </citation>
    <scope>NUCLEOTIDE SEQUENCE</scope>
    <source>
        <strain evidence="1">17514</strain>
    </source>
</reference>
<dbReference type="EMBL" id="JANIAN010000063">
    <property type="protein sequence ID" value="MDD2109877.1"/>
    <property type="molecule type" value="Genomic_DNA"/>
</dbReference>